<evidence type="ECO:0000313" key="1">
    <source>
        <dbReference type="EMBL" id="TDK39220.1"/>
    </source>
</evidence>
<keyword evidence="2" id="KW-1185">Reference proteome</keyword>
<dbReference type="AlphaFoldDB" id="A0A4V3APV5"/>
<organism evidence="1 2">
    <name type="scientific">Rhizobium deserti</name>
    <dbReference type="NCBI Taxonomy" id="2547961"/>
    <lineage>
        <taxon>Bacteria</taxon>
        <taxon>Pseudomonadati</taxon>
        <taxon>Pseudomonadota</taxon>
        <taxon>Alphaproteobacteria</taxon>
        <taxon>Hyphomicrobiales</taxon>
        <taxon>Rhizobiaceae</taxon>
        <taxon>Rhizobium/Agrobacterium group</taxon>
        <taxon>Rhizobium</taxon>
    </lineage>
</organism>
<accession>A0A4V3APV5</accession>
<dbReference type="OrthoDB" id="8746011at2"/>
<gene>
    <name evidence="1" type="ORF">E2F50_03600</name>
</gene>
<sequence length="242" mass="27086">MNDLLSYTLEAHGGLSRWRTVESVSARIDVGGLLFEWKGVAGAFRGKKAVADARRQRLVVEEIGGGNLVYTPEMVWIEDGAGRVLDQRPDPARAFEGHVQETRWDLFHAAVFNGRALWTYLTQPFLYVEPGFEVEEVEPLQEDGEVWRSLRVTFPKAVASHTRTQITRIGPDGLIRRHDYTVDLLGGASGMNYASAYQNVDGIMVPTRRRVYPRDAPPPDGPLLVSLDLSDVVLDHWEDGSQ</sequence>
<evidence type="ECO:0000313" key="2">
    <source>
        <dbReference type="Proteomes" id="UP000295238"/>
    </source>
</evidence>
<dbReference type="Proteomes" id="UP000295238">
    <property type="component" value="Unassembled WGS sequence"/>
</dbReference>
<protein>
    <recommendedName>
        <fullName evidence="3">DUF3386 family protein</fullName>
    </recommendedName>
</protein>
<reference evidence="1 2" key="1">
    <citation type="submission" date="2019-03" db="EMBL/GenBank/DDBJ databases">
        <title>Rhizobium sp. nov., an bacterium isolated from biocrust in Mu Us Desert.</title>
        <authorList>
            <person name="Lixiong L."/>
        </authorList>
    </citation>
    <scope>NUCLEOTIDE SEQUENCE [LARGE SCALE GENOMIC DNA]</scope>
    <source>
        <strain evidence="1 2">SPY-1</strain>
    </source>
</reference>
<name>A0A4V3APV5_9HYPH</name>
<evidence type="ECO:0008006" key="3">
    <source>
        <dbReference type="Google" id="ProtNLM"/>
    </source>
</evidence>
<dbReference type="EMBL" id="SMTL01000001">
    <property type="protein sequence ID" value="TDK39220.1"/>
    <property type="molecule type" value="Genomic_DNA"/>
</dbReference>
<proteinExistence type="predicted"/>
<comment type="caution">
    <text evidence="1">The sequence shown here is derived from an EMBL/GenBank/DDBJ whole genome shotgun (WGS) entry which is preliminary data.</text>
</comment>
<dbReference type="RefSeq" id="WP_133314669.1">
    <property type="nucleotide sequence ID" value="NZ_SMTL01000001.1"/>
</dbReference>